<evidence type="ECO:0000313" key="3">
    <source>
        <dbReference type="EMBL" id="JAS14695.1"/>
    </source>
</evidence>
<keyword evidence="1" id="KW-0472">Membrane</keyword>
<reference evidence="3" key="1">
    <citation type="submission" date="2015-12" db="EMBL/GenBank/DDBJ databases">
        <title>De novo transcriptome assembly of four potential Pierce s Disease insect vectors from Arizona vineyards.</title>
        <authorList>
            <person name="Tassone E.E."/>
        </authorList>
    </citation>
    <scope>NUCLEOTIDE SEQUENCE</scope>
</reference>
<accession>A0A1B6CMS7</accession>
<keyword evidence="2" id="KW-0732">Signal</keyword>
<organism evidence="3">
    <name type="scientific">Clastoptera arizonana</name>
    <name type="common">Arizona spittle bug</name>
    <dbReference type="NCBI Taxonomy" id="38151"/>
    <lineage>
        <taxon>Eukaryota</taxon>
        <taxon>Metazoa</taxon>
        <taxon>Ecdysozoa</taxon>
        <taxon>Arthropoda</taxon>
        <taxon>Hexapoda</taxon>
        <taxon>Insecta</taxon>
        <taxon>Pterygota</taxon>
        <taxon>Neoptera</taxon>
        <taxon>Paraneoptera</taxon>
        <taxon>Hemiptera</taxon>
        <taxon>Auchenorrhyncha</taxon>
        <taxon>Cercopoidea</taxon>
        <taxon>Clastopteridae</taxon>
        <taxon>Clastoptera</taxon>
    </lineage>
</organism>
<keyword evidence="1" id="KW-0812">Transmembrane</keyword>
<feature type="signal peptide" evidence="2">
    <location>
        <begin position="1"/>
        <end position="17"/>
    </location>
</feature>
<dbReference type="AlphaFoldDB" id="A0A1B6CMS7"/>
<name>A0A1B6CMS7_9HEMI</name>
<proteinExistence type="predicted"/>
<evidence type="ECO:0000256" key="1">
    <source>
        <dbReference type="SAM" id="Phobius"/>
    </source>
</evidence>
<feature type="chain" id="PRO_5008580506" evidence="2">
    <location>
        <begin position="18"/>
        <end position="370"/>
    </location>
</feature>
<feature type="transmembrane region" description="Helical" evidence="1">
    <location>
        <begin position="326"/>
        <end position="350"/>
    </location>
</feature>
<keyword evidence="1" id="KW-1133">Transmembrane helix</keyword>
<protein>
    <submittedName>
        <fullName evidence="3">Uncharacterized protein</fullName>
    </submittedName>
</protein>
<dbReference type="EMBL" id="GEDC01022603">
    <property type="protein sequence ID" value="JAS14695.1"/>
    <property type="molecule type" value="Transcribed_RNA"/>
</dbReference>
<gene>
    <name evidence="3" type="ORF">g.14769</name>
</gene>
<evidence type="ECO:0000256" key="2">
    <source>
        <dbReference type="SAM" id="SignalP"/>
    </source>
</evidence>
<sequence length="370" mass="43254">MLLNLILFYIFTGTCLALELHISPDKEDKIQEELIDFKTTISKSNSLYDRFCNDDILDFIRFLGSWLELTLNEIRPIFKDEYSRKEPLENSYNDDSYEDDLNKTRSRRYIEQYSDIVDNDIPKDPIERKDSNFFSNGKFNKTDYDNNLDTWFDNLIPRVFNSSQTSTASEKVKKFVEKIQNATLSTTEKSLLRVTLKFANLVKKNLSSTSKNIVDINKTSSTILSTTTKNLLQAIEERVLKDKISVLDETSTEKIRKRLLKDHMAMYTLPSYYDLFINENFKDKHNNLFQANSEQRLFQTSPKEEMVKEDAGEYQSQQLDEEIVRMYDLVVITTVVVAIVLIGEISIYILKRRRVNRLPVIVTPETMEPV</sequence>